<dbReference type="InterPro" id="IPR043129">
    <property type="entry name" value="ATPase_NBD"/>
</dbReference>
<dbReference type="Gene3D" id="3.30.420.40">
    <property type="match status" value="1"/>
</dbReference>
<name>A0A1I4B6Y1_9HYPH</name>
<comment type="caution">
    <text evidence="3">The sequence shown here is derived from an EMBL/GenBank/DDBJ whole genome shotgun (WGS) entry which is preliminary data.</text>
</comment>
<feature type="region of interest" description="Disordered" evidence="1">
    <location>
        <begin position="1"/>
        <end position="175"/>
    </location>
</feature>
<dbReference type="InterPro" id="IPR003695">
    <property type="entry name" value="Ppx_GppA_N"/>
</dbReference>
<dbReference type="PANTHER" id="PTHR30005">
    <property type="entry name" value="EXOPOLYPHOSPHATASE"/>
    <property type="match status" value="1"/>
</dbReference>
<dbReference type="PANTHER" id="PTHR30005:SF0">
    <property type="entry name" value="RETROGRADE REGULATION PROTEIN 2"/>
    <property type="match status" value="1"/>
</dbReference>
<reference evidence="3 4" key="1">
    <citation type="submission" date="2016-10" db="EMBL/GenBank/DDBJ databases">
        <authorList>
            <person name="Varghese N."/>
            <person name="Submissions S."/>
        </authorList>
    </citation>
    <scope>NUCLEOTIDE SEQUENCE [LARGE SCALE GENOMIC DNA]</scope>
    <source>
        <strain evidence="3 4">DSM 16392</strain>
    </source>
</reference>
<feature type="compositionally biased region" description="Basic and acidic residues" evidence="1">
    <location>
        <begin position="144"/>
        <end position="165"/>
    </location>
</feature>
<dbReference type="Gene3D" id="3.30.420.150">
    <property type="entry name" value="Exopolyphosphatase. Domain 2"/>
    <property type="match status" value="1"/>
</dbReference>
<feature type="compositionally biased region" description="Basic residues" evidence="1">
    <location>
        <begin position="23"/>
        <end position="34"/>
    </location>
</feature>
<keyword evidence="4" id="KW-1185">Reference proteome</keyword>
<gene>
    <name evidence="3" type="ORF">SAMN04488518_107178</name>
</gene>
<dbReference type="Proteomes" id="UP000199598">
    <property type="component" value="Unassembled WGS sequence"/>
</dbReference>
<dbReference type="RefSeq" id="WP_244527176.1">
    <property type="nucleotide sequence ID" value="NZ_FOSK01000007.1"/>
</dbReference>
<evidence type="ECO:0000256" key="1">
    <source>
        <dbReference type="SAM" id="MobiDB-lite"/>
    </source>
</evidence>
<dbReference type="EMBL" id="FOSK01000007">
    <property type="protein sequence ID" value="SFK64525.1"/>
    <property type="molecule type" value="Genomic_DNA"/>
</dbReference>
<feature type="domain" description="Ppx/GppA phosphatase N-terminal" evidence="2">
    <location>
        <begin position="196"/>
        <end position="498"/>
    </location>
</feature>
<accession>A0A1I4B6Y1</accession>
<feature type="compositionally biased region" description="Basic residues" evidence="1">
    <location>
        <begin position="69"/>
        <end position="78"/>
    </location>
</feature>
<evidence type="ECO:0000313" key="4">
    <source>
        <dbReference type="Proteomes" id="UP000199598"/>
    </source>
</evidence>
<dbReference type="CDD" id="cd24054">
    <property type="entry name" value="ASKHA_NBD_AaPPX-GppA_MtPPX2-like"/>
    <property type="match status" value="1"/>
</dbReference>
<dbReference type="Pfam" id="PF02541">
    <property type="entry name" value="Ppx-GppA"/>
    <property type="match status" value="1"/>
</dbReference>
<organism evidence="3 4">
    <name type="scientific">Pseudovibrio ascidiaceicola</name>
    <dbReference type="NCBI Taxonomy" id="285279"/>
    <lineage>
        <taxon>Bacteria</taxon>
        <taxon>Pseudomonadati</taxon>
        <taxon>Pseudomonadota</taxon>
        <taxon>Alphaproteobacteria</taxon>
        <taxon>Hyphomicrobiales</taxon>
        <taxon>Stappiaceae</taxon>
        <taxon>Pseudovibrio</taxon>
    </lineage>
</organism>
<evidence type="ECO:0000259" key="2">
    <source>
        <dbReference type="Pfam" id="PF02541"/>
    </source>
</evidence>
<protein>
    <submittedName>
        <fullName evidence="3">Exopolyphosphatase / guanosine-5'-triphosphate,3'-diphosphate pyrophosphatase</fullName>
    </submittedName>
</protein>
<dbReference type="SUPFAM" id="SSF53067">
    <property type="entry name" value="Actin-like ATPase domain"/>
    <property type="match status" value="2"/>
</dbReference>
<proteinExistence type="predicted"/>
<sequence>MKKTGERSSSDGARTPGVPGSSKKGRRKQRHRKRQGGDAKNASLHRAEAGHSAGIAEEAGSSRPEGAKRQRKARRAKPNRAERRALLNQKLHAPVVNIDPGGTSVEVIQPAPAPKEEVKTHVSTQARQSGPAEQHSPRPSQGYRSRENDANRRRHPADMRGDGTHRFSSRHRHQATGSQELYAALDLGTNNCRLLIARPEQRGFRVVDAYSKIVRLGEGVGRNRKLSDDAISRAIEALQVCQQKISERGVQRARLIATEACRAAENGEEFVSRAKKEAGLELEIVSQETEARLAVAGCVSLVDPEADGVLLFDIGGGSSEIVWLDLRNRYGARGYALTRFVRTWTSLPLGVVNLAESHGGVHVTPDVFEAMVGDVSQRLENFPLGNELSRAIERGNVHMLGTSGTVTTLAGVHLGLKRYDRRRVDGAWMEQEDVSAMINQLLNMSYQERVENPCIGEDRADLVLAGCAILEGIRRRWPCQRLRVADRGLREGILMEMMAADKVWSNSNHKRRRTPRKEYNR</sequence>
<dbReference type="InterPro" id="IPR050273">
    <property type="entry name" value="GppA/Ppx_hydrolase"/>
</dbReference>
<evidence type="ECO:0000313" key="3">
    <source>
        <dbReference type="EMBL" id="SFK64525.1"/>
    </source>
</evidence>